<sequence length="151" mass="16059">MRTDDYESATLVTSGNCNTYPPHSPERSTSKSMLALSYSSLALAIAALSAAVVSRIKTSQDDVKFIFTGLGLLADILAIAMGCITIFFVVLAIVAQRRETSTPKTGLLAAQNRIYLVSVSGLWAAWAGVVSLNGMRSQRSSLGRSAPRCRG</sequence>
<feature type="transmembrane region" description="Helical" evidence="1">
    <location>
        <begin position="65"/>
        <end position="94"/>
    </location>
</feature>
<evidence type="ECO:0000313" key="3">
    <source>
        <dbReference type="Proteomes" id="UP000467700"/>
    </source>
</evidence>
<proteinExistence type="predicted"/>
<keyword evidence="1" id="KW-0812">Transmembrane</keyword>
<keyword evidence="3" id="KW-1185">Reference proteome</keyword>
<dbReference type="OrthoDB" id="10551158at2759"/>
<comment type="caution">
    <text evidence="2">The sequence shown here is derived from an EMBL/GenBank/DDBJ whole genome shotgun (WGS) entry which is preliminary data.</text>
</comment>
<reference evidence="2 3" key="1">
    <citation type="submission" date="2020-01" db="EMBL/GenBank/DDBJ databases">
        <authorList>
            <person name="Gupta K D."/>
        </authorList>
    </citation>
    <scope>NUCLEOTIDE SEQUENCE [LARGE SCALE GENOMIC DNA]</scope>
</reference>
<dbReference type="AlphaFoldDB" id="A0A8S0X024"/>
<name>A0A8S0X024_CYCAE</name>
<keyword evidence="1" id="KW-0472">Membrane</keyword>
<dbReference type="Proteomes" id="UP000467700">
    <property type="component" value="Unassembled WGS sequence"/>
</dbReference>
<evidence type="ECO:0000313" key="2">
    <source>
        <dbReference type="EMBL" id="CAA7263138.1"/>
    </source>
</evidence>
<keyword evidence="1" id="KW-1133">Transmembrane helix</keyword>
<feature type="transmembrane region" description="Helical" evidence="1">
    <location>
        <begin position="33"/>
        <end position="53"/>
    </location>
</feature>
<feature type="transmembrane region" description="Helical" evidence="1">
    <location>
        <begin position="114"/>
        <end position="135"/>
    </location>
</feature>
<evidence type="ECO:0000256" key="1">
    <source>
        <dbReference type="SAM" id="Phobius"/>
    </source>
</evidence>
<accession>A0A8S0X024</accession>
<dbReference type="EMBL" id="CACVBS010000038">
    <property type="protein sequence ID" value="CAA7263138.1"/>
    <property type="molecule type" value="Genomic_DNA"/>
</dbReference>
<protein>
    <submittedName>
        <fullName evidence="2">Uncharacterized protein</fullName>
    </submittedName>
</protein>
<organism evidence="2 3">
    <name type="scientific">Cyclocybe aegerita</name>
    <name type="common">Black poplar mushroom</name>
    <name type="synonym">Agrocybe aegerita</name>
    <dbReference type="NCBI Taxonomy" id="1973307"/>
    <lineage>
        <taxon>Eukaryota</taxon>
        <taxon>Fungi</taxon>
        <taxon>Dikarya</taxon>
        <taxon>Basidiomycota</taxon>
        <taxon>Agaricomycotina</taxon>
        <taxon>Agaricomycetes</taxon>
        <taxon>Agaricomycetidae</taxon>
        <taxon>Agaricales</taxon>
        <taxon>Agaricineae</taxon>
        <taxon>Bolbitiaceae</taxon>
        <taxon>Cyclocybe</taxon>
    </lineage>
</organism>
<gene>
    <name evidence="2" type="ORF">AAE3_LOCUS5476</name>
</gene>